<dbReference type="SUPFAM" id="SSF50129">
    <property type="entry name" value="GroES-like"/>
    <property type="match status" value="1"/>
</dbReference>
<protein>
    <submittedName>
        <fullName evidence="4">Putative NAD(P)H quinone oxidoreductase, PIG3 family</fullName>
    </submittedName>
</protein>
<feature type="domain" description="Enoyl reductase (ER)" evidence="3">
    <location>
        <begin position="10"/>
        <end position="321"/>
    </location>
</feature>
<evidence type="ECO:0000259" key="3">
    <source>
        <dbReference type="SMART" id="SM00829"/>
    </source>
</evidence>
<dbReference type="Pfam" id="PF00107">
    <property type="entry name" value="ADH_zinc_N"/>
    <property type="match status" value="1"/>
</dbReference>
<dbReference type="EMBL" id="LT985188">
    <property type="protein sequence ID" value="SPD87917.1"/>
    <property type="molecule type" value="Genomic_DNA"/>
</dbReference>
<evidence type="ECO:0000256" key="2">
    <source>
        <dbReference type="ARBA" id="ARBA00023002"/>
    </source>
</evidence>
<dbReference type="GO" id="GO:0070402">
    <property type="term" value="F:NADPH binding"/>
    <property type="evidence" value="ECO:0007669"/>
    <property type="project" value="TreeGrafter"/>
</dbReference>
<dbReference type="CDD" id="cd05276">
    <property type="entry name" value="p53_inducible_oxidoreductase"/>
    <property type="match status" value="1"/>
</dbReference>
<dbReference type="SMART" id="SM00829">
    <property type="entry name" value="PKS_ER"/>
    <property type="match status" value="1"/>
</dbReference>
<keyword evidence="5" id="KW-1185">Reference proteome</keyword>
<dbReference type="RefSeq" id="WP_105186541.1">
    <property type="nucleotide sequence ID" value="NZ_BAAAGO010000008.1"/>
</dbReference>
<dbReference type="SUPFAM" id="SSF51735">
    <property type="entry name" value="NAD(P)-binding Rossmann-fold domains"/>
    <property type="match status" value="1"/>
</dbReference>
<dbReference type="NCBIfam" id="TIGR02824">
    <property type="entry name" value="quinone_pig3"/>
    <property type="match status" value="1"/>
</dbReference>
<dbReference type="Proteomes" id="UP000238164">
    <property type="component" value="Chromosome 1"/>
</dbReference>
<dbReference type="GO" id="GO:0016651">
    <property type="term" value="F:oxidoreductase activity, acting on NAD(P)H"/>
    <property type="evidence" value="ECO:0007669"/>
    <property type="project" value="TreeGrafter"/>
</dbReference>
<accession>A0A2N9JKC8</accession>
<evidence type="ECO:0000313" key="4">
    <source>
        <dbReference type="EMBL" id="SPD87917.1"/>
    </source>
</evidence>
<dbReference type="PANTHER" id="PTHR48106:SF8">
    <property type="entry name" value="OS02G0805600 PROTEIN"/>
    <property type="match status" value="1"/>
</dbReference>
<dbReference type="Gene3D" id="3.90.180.10">
    <property type="entry name" value="Medium-chain alcohol dehydrogenases, catalytic domain"/>
    <property type="match status" value="1"/>
</dbReference>
<dbReference type="KEGG" id="mgg:MPLG2_2887"/>
<keyword evidence="2" id="KW-0560">Oxidoreductase</keyword>
<dbReference type="Gene3D" id="3.40.50.720">
    <property type="entry name" value="NAD(P)-binding Rossmann-like Domain"/>
    <property type="match status" value="1"/>
</dbReference>
<dbReference type="InterPro" id="IPR020843">
    <property type="entry name" value="ER"/>
</dbReference>
<dbReference type="InterPro" id="IPR036291">
    <property type="entry name" value="NAD(P)-bd_dom_sf"/>
</dbReference>
<dbReference type="InterPro" id="IPR014189">
    <property type="entry name" value="Quinone_OxRdtase_PIG3"/>
</dbReference>
<gene>
    <name evidence="4" type="ORF">MPLG2_2887</name>
</gene>
<keyword evidence="1" id="KW-0521">NADP</keyword>
<dbReference type="OrthoDB" id="9780520at2"/>
<organism evidence="4 5">
    <name type="scientific">Micropruina glycogenica</name>
    <dbReference type="NCBI Taxonomy" id="75385"/>
    <lineage>
        <taxon>Bacteria</taxon>
        <taxon>Bacillati</taxon>
        <taxon>Actinomycetota</taxon>
        <taxon>Actinomycetes</taxon>
        <taxon>Propionibacteriales</taxon>
        <taxon>Nocardioidaceae</taxon>
        <taxon>Micropruina</taxon>
    </lineage>
</organism>
<name>A0A2N9JKC8_9ACTN</name>
<evidence type="ECO:0000313" key="5">
    <source>
        <dbReference type="Proteomes" id="UP000238164"/>
    </source>
</evidence>
<dbReference type="AlphaFoldDB" id="A0A2N9JKC8"/>
<dbReference type="Pfam" id="PF08240">
    <property type="entry name" value="ADH_N"/>
    <property type="match status" value="1"/>
</dbReference>
<proteinExistence type="predicted"/>
<reference evidence="4 5" key="1">
    <citation type="submission" date="2018-02" db="EMBL/GenBank/DDBJ databases">
        <authorList>
            <person name="Cohen D.B."/>
            <person name="Kent A.D."/>
        </authorList>
    </citation>
    <scope>NUCLEOTIDE SEQUENCE [LARGE SCALE GENOMIC DNA]</scope>
    <source>
        <strain evidence="4">1</strain>
    </source>
</reference>
<dbReference type="InterPro" id="IPR013154">
    <property type="entry name" value="ADH-like_N"/>
</dbReference>
<dbReference type="InterPro" id="IPR013149">
    <property type="entry name" value="ADH-like_C"/>
</dbReference>
<sequence length="324" mass="33083">MRAIVTDGFGGPEVLQLAEVPDPVAGPGEVVIAVLASGVNRADLLQRQGHYPPPDGASDIIGLEVAGHIHSIGSGVEGWQVGEPCVALLAGGGYAELVAVPAGQVVRPPEGVDLVTAAGVIEVAATVASNLTRVSLAPGETFLVHGGTGGIGTFAIQYAAALGARVFATAGTADKLALCRDLGAEAAFDYHDDWLGALLGATAARGADVILDVMGAAYLDSNIDALADDGRLVVIGLQGGRKGTLDLSKLLAKRGLVTATSLRGRPLEQKAAICVEVQRTVWPMFSAGRIKPAWETRFPAGSVRAAHEHLASGDAVGKLVLTWS</sequence>
<dbReference type="InterPro" id="IPR011032">
    <property type="entry name" value="GroES-like_sf"/>
</dbReference>
<dbReference type="PANTHER" id="PTHR48106">
    <property type="entry name" value="QUINONE OXIDOREDUCTASE PIG3-RELATED"/>
    <property type="match status" value="1"/>
</dbReference>
<evidence type="ECO:0000256" key="1">
    <source>
        <dbReference type="ARBA" id="ARBA00022857"/>
    </source>
</evidence>